<dbReference type="Proteomes" id="UP000014071">
    <property type="component" value="Unassembled WGS sequence"/>
</dbReference>
<evidence type="ECO:0000313" key="1">
    <source>
        <dbReference type="EMBL" id="GAC95354.1"/>
    </source>
</evidence>
<accession>R9P298</accession>
<proteinExistence type="predicted"/>
<reference evidence="2" key="1">
    <citation type="journal article" date="2013" name="Genome Announc.">
        <title>Draft genome sequence of the basidiomycetous yeast-like fungus Pseudozyma hubeiensis SY62, which produces an abundant amount of the biosurfactant mannosylerythritol lipids.</title>
        <authorList>
            <person name="Konishi M."/>
            <person name="Hatada Y."/>
            <person name="Horiuchi J."/>
        </authorList>
    </citation>
    <scope>NUCLEOTIDE SEQUENCE [LARGE SCALE GENOMIC DNA]</scope>
    <source>
        <strain evidence="2">SY62</strain>
    </source>
</reference>
<dbReference type="GO" id="GO:0047879">
    <property type="term" value="F:erythronolide synthase activity"/>
    <property type="evidence" value="ECO:0007669"/>
    <property type="project" value="UniProtKB-EC"/>
</dbReference>
<dbReference type="OrthoDB" id="10567080at2759"/>
<keyword evidence="1" id="KW-0012">Acyltransferase</keyword>
<sequence>MPFFISSRFSPVPCFAAYASQRFHCRPLWVFTGRHTDPRIVPTTATPYWSELIAKLIKRSRATPRFRHICCAGREAEPESENCLFFAIGPASIALPMDERSKWTSNLAALS</sequence>
<name>R9P298_PSEHS</name>
<protein>
    <submittedName>
        <fullName evidence="1">Polyketide synthase, putative</fullName>
        <ecNumber evidence="1">2.3.1.94</ecNumber>
    </submittedName>
</protein>
<gene>
    <name evidence="1" type="ORF">PHSY_002929</name>
</gene>
<evidence type="ECO:0000313" key="2">
    <source>
        <dbReference type="Proteomes" id="UP000014071"/>
    </source>
</evidence>
<dbReference type="AlphaFoldDB" id="R9P298"/>
<organism evidence="1 2">
    <name type="scientific">Pseudozyma hubeiensis (strain SY62)</name>
    <name type="common">Yeast</name>
    <dbReference type="NCBI Taxonomy" id="1305764"/>
    <lineage>
        <taxon>Eukaryota</taxon>
        <taxon>Fungi</taxon>
        <taxon>Dikarya</taxon>
        <taxon>Basidiomycota</taxon>
        <taxon>Ustilaginomycotina</taxon>
        <taxon>Ustilaginomycetes</taxon>
        <taxon>Ustilaginales</taxon>
        <taxon>Ustilaginaceae</taxon>
        <taxon>Pseudozyma</taxon>
    </lineage>
</organism>
<keyword evidence="2" id="KW-1185">Reference proteome</keyword>
<dbReference type="GeneID" id="24108220"/>
<dbReference type="EC" id="2.3.1.94" evidence="1"/>
<dbReference type="HOGENOM" id="CLU_2159538_0_0_1"/>
<dbReference type="EMBL" id="DF238793">
    <property type="protein sequence ID" value="GAC95354.1"/>
    <property type="molecule type" value="Genomic_DNA"/>
</dbReference>
<dbReference type="RefSeq" id="XP_012188941.1">
    <property type="nucleotide sequence ID" value="XM_012333551.1"/>
</dbReference>
<keyword evidence="1" id="KW-0808">Transferase</keyword>